<dbReference type="Proteomes" id="UP000269396">
    <property type="component" value="Unassembled WGS sequence"/>
</dbReference>
<sequence>METERSDKLLQEKARKQLAKDLKPIEKLRYQCLLRGASGIAGIGRQFRIIDDDGNKKLDFKEFSKGCKDFGVDLSKDEIKEIFDEIDADQSGFIDFDEFLMSLRVRFDYSLKCKPPMSKCRLDVLNKAFLKMDKTKDGAITVRFLYKLFLSSFILALDSHFVPLFTKRNKVLDIFTKIEDLKGVYNVKNHPKFINGEKTEDEILVEFLKTFQPQNNADEVVSSFEHMILFFYEHEYFLHSLIFFKSYDIITREEFFNYYSGLSASVDNDAYFDLMIRCSFKL</sequence>
<evidence type="ECO:0000256" key="1">
    <source>
        <dbReference type="ARBA" id="ARBA00022723"/>
    </source>
</evidence>
<keyword evidence="1" id="KW-0479">Metal-binding</keyword>
<dbReference type="InterPro" id="IPR002048">
    <property type="entry name" value="EF_hand_dom"/>
</dbReference>
<evidence type="ECO:0000313" key="4">
    <source>
        <dbReference type="EMBL" id="VDP31057.1"/>
    </source>
</evidence>
<proteinExistence type="predicted"/>
<evidence type="ECO:0000256" key="2">
    <source>
        <dbReference type="ARBA" id="ARBA00022737"/>
    </source>
</evidence>
<dbReference type="GO" id="GO:0005509">
    <property type="term" value="F:calcium ion binding"/>
    <property type="evidence" value="ECO:0007669"/>
    <property type="project" value="InterPro"/>
</dbReference>
<evidence type="ECO:0000256" key="3">
    <source>
        <dbReference type="ARBA" id="ARBA00022837"/>
    </source>
</evidence>
<dbReference type="Pfam" id="PF13499">
    <property type="entry name" value="EF-hand_7"/>
    <property type="match status" value="1"/>
</dbReference>
<protein>
    <submittedName>
        <fullName evidence="4">Uncharacterized protein</fullName>
    </submittedName>
</protein>
<dbReference type="SMART" id="SM00054">
    <property type="entry name" value="EFh"/>
    <property type="match status" value="3"/>
</dbReference>
<dbReference type="PROSITE" id="PS50222">
    <property type="entry name" value="EF_HAND_2"/>
    <property type="match status" value="2"/>
</dbReference>
<evidence type="ECO:0000313" key="5">
    <source>
        <dbReference type="Proteomes" id="UP000269396"/>
    </source>
</evidence>
<organism evidence="4 5">
    <name type="scientific">Schistosoma mattheei</name>
    <dbReference type="NCBI Taxonomy" id="31246"/>
    <lineage>
        <taxon>Eukaryota</taxon>
        <taxon>Metazoa</taxon>
        <taxon>Spiralia</taxon>
        <taxon>Lophotrochozoa</taxon>
        <taxon>Platyhelminthes</taxon>
        <taxon>Trematoda</taxon>
        <taxon>Digenea</taxon>
        <taxon>Strigeidida</taxon>
        <taxon>Schistosomatoidea</taxon>
        <taxon>Schistosomatidae</taxon>
        <taxon>Schistosoma</taxon>
    </lineage>
</organism>
<dbReference type="AlphaFoldDB" id="A0A183NUX8"/>
<dbReference type="InterPro" id="IPR011992">
    <property type="entry name" value="EF-hand-dom_pair"/>
</dbReference>
<dbReference type="PROSITE" id="PS00018">
    <property type="entry name" value="EF_HAND_1"/>
    <property type="match status" value="2"/>
</dbReference>
<keyword evidence="5" id="KW-1185">Reference proteome</keyword>
<dbReference type="CDD" id="cd00051">
    <property type="entry name" value="EFh"/>
    <property type="match status" value="1"/>
</dbReference>
<reference evidence="4 5" key="1">
    <citation type="submission" date="2018-11" db="EMBL/GenBank/DDBJ databases">
        <authorList>
            <consortium name="Pathogen Informatics"/>
        </authorList>
    </citation>
    <scope>NUCLEOTIDE SEQUENCE [LARGE SCALE GENOMIC DNA]</scope>
    <source>
        <strain>Denwood</strain>
        <strain evidence="5">Zambia</strain>
    </source>
</reference>
<accession>A0A183NUX8</accession>
<gene>
    <name evidence="4" type="ORF">SMTD_LOCUS5914</name>
</gene>
<dbReference type="InterPro" id="IPR018247">
    <property type="entry name" value="EF_Hand_1_Ca_BS"/>
</dbReference>
<keyword evidence="3" id="KW-0106">Calcium</keyword>
<dbReference type="InterPro" id="IPR051581">
    <property type="entry name" value="Ca-bind"/>
</dbReference>
<dbReference type="Gene3D" id="1.10.238.10">
    <property type="entry name" value="EF-hand"/>
    <property type="match status" value="2"/>
</dbReference>
<keyword evidence="2" id="KW-0677">Repeat</keyword>
<dbReference type="SUPFAM" id="SSF47473">
    <property type="entry name" value="EF-hand"/>
    <property type="match status" value="1"/>
</dbReference>
<dbReference type="PANTHER" id="PTHR34524:SF6">
    <property type="entry name" value="CALCYPHOSINE LIKE"/>
    <property type="match status" value="1"/>
</dbReference>
<name>A0A183NUX8_9TREM</name>
<dbReference type="EMBL" id="UZAL01027283">
    <property type="protein sequence ID" value="VDP31057.1"/>
    <property type="molecule type" value="Genomic_DNA"/>
</dbReference>
<dbReference type="STRING" id="31246.A0A183NUX8"/>
<dbReference type="PANTHER" id="PTHR34524">
    <property type="entry name" value="CALCYPHOSIN"/>
    <property type="match status" value="1"/>
</dbReference>